<feature type="domain" description="FDX-ACB" evidence="1">
    <location>
        <begin position="1"/>
        <end position="53"/>
    </location>
</feature>
<dbReference type="InterPro" id="IPR005121">
    <property type="entry name" value="Fdx_antiC-bd"/>
</dbReference>
<sequence>DVYEGKNLPEGKKSYALSFTIQDNTKTLTDAQIDKIMSKLQQSFETELGASLR</sequence>
<protein>
    <recommendedName>
        <fullName evidence="1">FDX-ACB domain-containing protein</fullName>
    </recommendedName>
</protein>
<proteinExistence type="predicted"/>
<dbReference type="InterPro" id="IPR036690">
    <property type="entry name" value="Fdx_antiC-bd_sf"/>
</dbReference>
<name>A0A4Y7U3Y9_9FLAO</name>
<reference evidence="2 3" key="1">
    <citation type="journal article" date="2018" name="Syst. Appl. Microbiol.">
        <title>Flavobacterium circumlabens sp. nov. and Flavobacterium cupreum sp. nov., two psychrotrophic species isolated from Antarctic environmental samples.</title>
        <authorList>
            <person name="Kralova S."/>
            <person name="Busse H.J."/>
            <person name="Svec P."/>
            <person name="Maslanova I."/>
            <person name="Stankova E."/>
            <person name="Bartak M."/>
            <person name="Sedlacek I."/>
        </authorList>
    </citation>
    <scope>NUCLEOTIDE SEQUENCE [LARGE SCALE GENOMIC DNA]</scope>
    <source>
        <strain evidence="2 3">CCM 8828</strain>
    </source>
</reference>
<evidence type="ECO:0000259" key="1">
    <source>
        <dbReference type="PROSITE" id="PS51447"/>
    </source>
</evidence>
<feature type="non-terminal residue" evidence="2">
    <location>
        <position position="1"/>
    </location>
</feature>
<comment type="caution">
    <text evidence="2">The sequence shown here is derived from an EMBL/GenBank/DDBJ whole genome shotgun (WGS) entry which is preliminary data.</text>
</comment>
<organism evidence="2 3">
    <name type="scientific">Flavobacterium circumlabens</name>
    <dbReference type="NCBI Taxonomy" id="2133765"/>
    <lineage>
        <taxon>Bacteria</taxon>
        <taxon>Pseudomonadati</taxon>
        <taxon>Bacteroidota</taxon>
        <taxon>Flavobacteriia</taxon>
        <taxon>Flavobacteriales</taxon>
        <taxon>Flavobacteriaceae</taxon>
        <taxon>Flavobacterium</taxon>
    </lineage>
</organism>
<accession>A0A4Y7U3Y9</accession>
<dbReference type="PROSITE" id="PS51447">
    <property type="entry name" value="FDX_ACB"/>
    <property type="match status" value="1"/>
</dbReference>
<dbReference type="Gene3D" id="3.30.70.380">
    <property type="entry name" value="Ferrodoxin-fold anticodon-binding domain"/>
    <property type="match status" value="1"/>
</dbReference>
<gene>
    <name evidence="2" type="ORF">D0809_30280</name>
</gene>
<evidence type="ECO:0000313" key="2">
    <source>
        <dbReference type="EMBL" id="TEB40502.1"/>
    </source>
</evidence>
<evidence type="ECO:0000313" key="3">
    <source>
        <dbReference type="Proteomes" id="UP000298340"/>
    </source>
</evidence>
<dbReference type="AlphaFoldDB" id="A0A4Y7U3Y9"/>
<dbReference type="RefSeq" id="WP_134092603.1">
    <property type="nucleotide sequence ID" value="NZ_QWDN01001233.1"/>
</dbReference>
<dbReference type="SUPFAM" id="SSF54991">
    <property type="entry name" value="Anticodon-binding domain of PheRS"/>
    <property type="match status" value="1"/>
</dbReference>
<dbReference type="Pfam" id="PF03147">
    <property type="entry name" value="FDX-ACB"/>
    <property type="match status" value="1"/>
</dbReference>
<dbReference type="Proteomes" id="UP000298340">
    <property type="component" value="Unassembled WGS sequence"/>
</dbReference>
<dbReference type="SMART" id="SM00896">
    <property type="entry name" value="FDX-ACB"/>
    <property type="match status" value="1"/>
</dbReference>
<dbReference type="EMBL" id="QWDN01001233">
    <property type="protein sequence ID" value="TEB40502.1"/>
    <property type="molecule type" value="Genomic_DNA"/>
</dbReference>